<evidence type="ECO:0000259" key="1">
    <source>
        <dbReference type="Pfam" id="PF17919"/>
    </source>
</evidence>
<dbReference type="SUPFAM" id="SSF56672">
    <property type="entry name" value="DNA/RNA polymerases"/>
    <property type="match status" value="1"/>
</dbReference>
<dbReference type="PANTHER" id="PTHR33064">
    <property type="entry name" value="POL PROTEIN"/>
    <property type="match status" value="1"/>
</dbReference>
<protein>
    <submittedName>
        <fullName evidence="2">Retrovirus-related Pol polyprotein from transposon opus</fullName>
    </submittedName>
</protein>
<dbReference type="InterPro" id="IPR043502">
    <property type="entry name" value="DNA/RNA_pol_sf"/>
</dbReference>
<comment type="caution">
    <text evidence="2">The sequence shown here is derived from an EMBL/GenBank/DDBJ whole genome shotgun (WGS) entry which is preliminary data.</text>
</comment>
<accession>A0AAW2QZC2</accession>
<reference evidence="2" key="2">
    <citation type="journal article" date="2024" name="Plant">
        <title>Genomic evolution and insights into agronomic trait innovations of Sesamum species.</title>
        <authorList>
            <person name="Miao H."/>
            <person name="Wang L."/>
            <person name="Qu L."/>
            <person name="Liu H."/>
            <person name="Sun Y."/>
            <person name="Le M."/>
            <person name="Wang Q."/>
            <person name="Wei S."/>
            <person name="Zheng Y."/>
            <person name="Lin W."/>
            <person name="Duan Y."/>
            <person name="Cao H."/>
            <person name="Xiong S."/>
            <person name="Wang X."/>
            <person name="Wei L."/>
            <person name="Li C."/>
            <person name="Ma Q."/>
            <person name="Ju M."/>
            <person name="Zhao R."/>
            <person name="Li G."/>
            <person name="Mu C."/>
            <person name="Tian Q."/>
            <person name="Mei H."/>
            <person name="Zhang T."/>
            <person name="Gao T."/>
            <person name="Zhang H."/>
        </authorList>
    </citation>
    <scope>NUCLEOTIDE SEQUENCE</scope>
    <source>
        <strain evidence="2">KEN8</strain>
    </source>
</reference>
<feature type="domain" description="Reverse transcriptase/retrotransposon-derived protein RNase H-like" evidence="1">
    <location>
        <begin position="59"/>
        <end position="104"/>
    </location>
</feature>
<dbReference type="Pfam" id="PF17919">
    <property type="entry name" value="RT_RNaseH_2"/>
    <property type="match status" value="1"/>
</dbReference>
<dbReference type="InterPro" id="IPR051320">
    <property type="entry name" value="Viral_Replic_Matur_Polypro"/>
</dbReference>
<dbReference type="PANTHER" id="PTHR33064:SF37">
    <property type="entry name" value="RIBONUCLEASE H"/>
    <property type="match status" value="1"/>
</dbReference>
<dbReference type="EMBL" id="JACGWM010000005">
    <property type="protein sequence ID" value="KAL0373198.1"/>
    <property type="molecule type" value="Genomic_DNA"/>
</dbReference>
<proteinExistence type="predicted"/>
<dbReference type="AlphaFoldDB" id="A0AAW2QZC2"/>
<name>A0AAW2QZC2_9LAMI</name>
<reference evidence="2" key="1">
    <citation type="submission" date="2020-06" db="EMBL/GenBank/DDBJ databases">
        <authorList>
            <person name="Li T."/>
            <person name="Hu X."/>
            <person name="Zhang T."/>
            <person name="Song X."/>
            <person name="Zhang H."/>
            <person name="Dai N."/>
            <person name="Sheng W."/>
            <person name="Hou X."/>
            <person name="Wei L."/>
        </authorList>
    </citation>
    <scope>NUCLEOTIDE SEQUENCE</scope>
    <source>
        <strain evidence="2">KEN8</strain>
        <tissue evidence="2">Leaf</tissue>
    </source>
</reference>
<sequence>MPPKSTQATVDYLGHVISAAGVAADPAKLQAIADLPSPRSFTELRAFLGLTSSSGPPTAAAAFTALKTAMLCLPVLTLPDFTLPFDVTTDASQIAIGAVLSIIDGPSPSLAKR</sequence>
<gene>
    <name evidence="2" type="ORF">Scaly_1001400</name>
</gene>
<dbReference type="InterPro" id="IPR041577">
    <property type="entry name" value="RT_RNaseH_2"/>
</dbReference>
<organism evidence="2">
    <name type="scientific">Sesamum calycinum</name>
    <dbReference type="NCBI Taxonomy" id="2727403"/>
    <lineage>
        <taxon>Eukaryota</taxon>
        <taxon>Viridiplantae</taxon>
        <taxon>Streptophyta</taxon>
        <taxon>Embryophyta</taxon>
        <taxon>Tracheophyta</taxon>
        <taxon>Spermatophyta</taxon>
        <taxon>Magnoliopsida</taxon>
        <taxon>eudicotyledons</taxon>
        <taxon>Gunneridae</taxon>
        <taxon>Pentapetalae</taxon>
        <taxon>asterids</taxon>
        <taxon>lamiids</taxon>
        <taxon>Lamiales</taxon>
        <taxon>Pedaliaceae</taxon>
        <taxon>Sesamum</taxon>
    </lineage>
</organism>
<evidence type="ECO:0000313" key="2">
    <source>
        <dbReference type="EMBL" id="KAL0373198.1"/>
    </source>
</evidence>